<evidence type="ECO:0000313" key="1">
    <source>
        <dbReference type="EMBL" id="KAJ9102486.1"/>
    </source>
</evidence>
<keyword evidence="2" id="KW-1185">Reference proteome</keyword>
<comment type="caution">
    <text evidence="1">The sequence shown here is derived from an EMBL/GenBank/DDBJ whole genome shotgun (WGS) entry which is preliminary data.</text>
</comment>
<proteinExistence type="predicted"/>
<protein>
    <submittedName>
        <fullName evidence="1">Uncharacterized protein</fullName>
    </submittedName>
</protein>
<dbReference type="Proteomes" id="UP001227268">
    <property type="component" value="Unassembled WGS sequence"/>
</dbReference>
<name>A0ACC2VTP2_9TREE</name>
<accession>A0ACC2VTP2</accession>
<reference evidence="1" key="1">
    <citation type="submission" date="2023-04" db="EMBL/GenBank/DDBJ databases">
        <title>Draft Genome sequencing of Naganishia species isolated from polar environments using Oxford Nanopore Technology.</title>
        <authorList>
            <person name="Leo P."/>
            <person name="Venkateswaran K."/>
        </authorList>
    </citation>
    <scope>NUCLEOTIDE SEQUENCE</scope>
    <source>
        <strain evidence="1">MNA-CCFEE 5423</strain>
    </source>
</reference>
<evidence type="ECO:0000313" key="2">
    <source>
        <dbReference type="Proteomes" id="UP001227268"/>
    </source>
</evidence>
<dbReference type="EMBL" id="JASBWT010000008">
    <property type="protein sequence ID" value="KAJ9102486.1"/>
    <property type="molecule type" value="Genomic_DNA"/>
</dbReference>
<sequence length="1277" mass="144513">MTLPPRPQSRYVDDDDEFELMHGKENPFVNDDSKYRFEVSEIAIGSMDGKNLKFYEGISYPTDNKRSCIGFDKQRARFHFDIQALFQGAQPQVRHPHTFPYTTAPEHAQYIDAQVEMTDVMSRGIACVKDEQATTFWRSAATSESRESRRETRQNGDPSRTINIGRAKSPYSVHSDSDDEDGRAPSPVTELIPTTTSRVVLTISLRRPPRFHVPITNRSGKKITVHDGKRKITRRQATSWDFVDTDAHGAKPCDELDAGILSVWAEQETFKISQFLTYRFTMYLTSHQYNMLTRLLQRLRIYSVKTRPDLRIAGHNGAQAQDASIVSSRSEGVLRKSLKTYGMPALPGKSLPDNRNGFDHAGLSDVAQPGNLSKLAMELAGLLNDQKFSMRWLIEGLVSHGIILPFEIHQLLSALQEHCPIRISGSKNSYGIEQEHKYQERILTAMFNEERIRDINTYVKKKAALAKSAKFVEDPPHIVRIRRVYVTPSKILMFPPEPETGNSVLRAFKNAECFIRVTMTDEDDRIQVMLDYRHLHVVYELISLFIQINPSVRTADGINEAVGTLARIRRVLNHGLFLAGQKFEFLAASASQMREHGCWYVSSHGSDLGASQIRRWMGNIEETIVAKYASRMGIPFSTTREVRGSAIKRLPNAQDVTVGKYTFTDGAGLCSQELAAATARVLGIKGSGHDATPSAIQVRIGGAKGVLAVSKRLSGFTYQLRDSMIKYKSDRTEFCVVRSAIYNKATLNRQYIALLSALGIPDETFIDMFNAEVKQIRGLPSRFANNTYDEATDLKLVQMMCHFPVRPLVEAGFGKDACIQGLLRVLEVRSLYDLKWRARLSVDKGVFLMGIPDEYGILKEGEIFCQWQDPEKLNSAPQIVEGQCILCRAPAMHAGDVRRVKAVNNPSFHHLRNVIVFNTQGARDLPNQLGGGDLDGDDYTLIWDPKLIIESNAMPMDYTPPDPTRVDRVSLPFIKANFVNHLKNDMLGQIANNHLAWTDLKSPFSYECSELSRLHSVAVDFAKTGVPADLPMGLRVFKWPDFMGKPDHTYRSEKVLGKLFRIVDPEPVFEELTQPEVDEGIDYLLTKPTIPLSILKIVAKAKVAYDTEVWQLLLRYRLSEAEAFSGIVLKNLKRRRIKDHDLKEPVKDAFQIIVEEAKQSIFDAYTAEVGEQRRSYNSAPLGGKISSNQMLAVAVYQVAYYSRHQHLTDEWEDEDAQNFTNIDEAFMDADIQDVNKKRLLSFAWLFWEEIITLPIIKARYVQPERPGAQVIDLTLWD</sequence>
<gene>
    <name evidence="1" type="ORF">QFC21_002886</name>
</gene>
<organism evidence="1 2">
    <name type="scientific">Naganishia friedmannii</name>
    <dbReference type="NCBI Taxonomy" id="89922"/>
    <lineage>
        <taxon>Eukaryota</taxon>
        <taxon>Fungi</taxon>
        <taxon>Dikarya</taxon>
        <taxon>Basidiomycota</taxon>
        <taxon>Agaricomycotina</taxon>
        <taxon>Tremellomycetes</taxon>
        <taxon>Filobasidiales</taxon>
        <taxon>Filobasidiaceae</taxon>
        <taxon>Naganishia</taxon>
    </lineage>
</organism>